<protein>
    <submittedName>
        <fullName evidence="2">Membrane protein</fullName>
    </submittedName>
</protein>
<name>A0A0L8J7X0_STRVR</name>
<accession>A0A0L8J7X0</accession>
<comment type="caution">
    <text evidence="2">The sequence shown here is derived from an EMBL/GenBank/DDBJ whole genome shotgun (WGS) entry which is preliminary data.</text>
</comment>
<gene>
    <name evidence="2" type="ORF">ADK34_36830</name>
</gene>
<feature type="region of interest" description="Disordered" evidence="1">
    <location>
        <begin position="26"/>
        <end position="57"/>
    </location>
</feature>
<organism evidence="2 3">
    <name type="scientific">Streptomyces viridochromogenes</name>
    <dbReference type="NCBI Taxonomy" id="1938"/>
    <lineage>
        <taxon>Bacteria</taxon>
        <taxon>Bacillati</taxon>
        <taxon>Actinomycetota</taxon>
        <taxon>Actinomycetes</taxon>
        <taxon>Kitasatosporales</taxon>
        <taxon>Streptomycetaceae</taxon>
        <taxon>Streptomyces</taxon>
    </lineage>
</organism>
<evidence type="ECO:0000313" key="3">
    <source>
        <dbReference type="Proteomes" id="UP000037023"/>
    </source>
</evidence>
<dbReference type="AlphaFoldDB" id="A0A0L8J7X0"/>
<sequence length="226" mass="25009">MIAVAAVLGLVGGTAVGYRIQADREPTPLPALNQPGLAYPAKPLPEGQEPEPLSAKEDLQSKAQGDLRKLLVPRPAGAKADGEDGWVSLSTYVSDYTWPNHALQFQLRQGIRRIASRSWRSGEYRTVTVNLIQYRPGEQIGALEFVEDQLSYAEDESGAAGEELKGSGNGRYFVYPVHREAGYLDIYEARAFAQRGDVAIEIFMFDTRKIAEKDVRSLAEKQLERL</sequence>
<dbReference type="PATRIC" id="fig|1938.6.peg.7944"/>
<evidence type="ECO:0000256" key="1">
    <source>
        <dbReference type="SAM" id="MobiDB-lite"/>
    </source>
</evidence>
<reference evidence="2 3" key="1">
    <citation type="submission" date="2015-06" db="EMBL/GenBank/DDBJ databases">
        <authorList>
            <person name="Hoefler B.C."/>
            <person name="Straight P.D."/>
        </authorList>
    </citation>
    <scope>NUCLEOTIDE SEQUENCE [LARGE SCALE GENOMIC DNA]</scope>
    <source>
        <strain evidence="2 3">NRRL 3427</strain>
    </source>
</reference>
<dbReference type="Proteomes" id="UP000037023">
    <property type="component" value="Unassembled WGS sequence"/>
</dbReference>
<dbReference type="EMBL" id="LGUP01000399">
    <property type="protein sequence ID" value="KOG09773.1"/>
    <property type="molecule type" value="Genomic_DNA"/>
</dbReference>
<evidence type="ECO:0000313" key="2">
    <source>
        <dbReference type="EMBL" id="KOG09773.1"/>
    </source>
</evidence>
<proteinExistence type="predicted"/>